<dbReference type="EMBL" id="GL629729">
    <property type="protein sequence ID" value="EFX06380.1"/>
    <property type="molecule type" value="Genomic_DNA"/>
</dbReference>
<dbReference type="PIRSF" id="PIRSF006816">
    <property type="entry name" value="Cyc3_hyd_g"/>
    <property type="match status" value="1"/>
</dbReference>
<keyword evidence="6" id="KW-1000">Mitochondrion outer membrane</keyword>
<dbReference type="PRINTS" id="PR00406">
    <property type="entry name" value="CYTB5RDTASE"/>
</dbReference>
<dbReference type="Pfam" id="PF00175">
    <property type="entry name" value="NAD_binding_1"/>
    <property type="match status" value="1"/>
</dbReference>
<evidence type="ECO:0000256" key="10">
    <source>
        <dbReference type="ARBA" id="ARBA00023027"/>
    </source>
</evidence>
<name>F0X7X0_GROCL</name>
<keyword evidence="11" id="KW-0472">Membrane</keyword>
<accession>F0X7X0</accession>
<comment type="cofactor">
    <cofactor evidence="1 12 13">
        <name>FAD</name>
        <dbReference type="ChEBI" id="CHEBI:57692"/>
    </cofactor>
</comment>
<dbReference type="Gene3D" id="2.40.30.10">
    <property type="entry name" value="Translation factors"/>
    <property type="match status" value="1"/>
</dbReference>
<evidence type="ECO:0000256" key="1">
    <source>
        <dbReference type="ARBA" id="ARBA00001974"/>
    </source>
</evidence>
<reference evidence="15 16" key="1">
    <citation type="journal article" date="2011" name="Proc. Natl. Acad. Sci. U.S.A.">
        <title>Genome and transcriptome analyses of the mountain pine beetle-fungal symbiont Grosmannia clavigera, a lodgepole pine pathogen.</title>
        <authorList>
            <person name="DiGuistini S."/>
            <person name="Wang Y."/>
            <person name="Liao N.Y."/>
            <person name="Taylor G."/>
            <person name="Tanguay P."/>
            <person name="Feau N."/>
            <person name="Henrissat B."/>
            <person name="Chan S.K."/>
            <person name="Hesse-Orce U."/>
            <person name="Alamouti S.M."/>
            <person name="Tsui C.K.M."/>
            <person name="Docking R.T."/>
            <person name="Levasseur A."/>
            <person name="Haridas S."/>
            <person name="Robertson G."/>
            <person name="Birol I."/>
            <person name="Holt R.A."/>
            <person name="Marra M.A."/>
            <person name="Hamelin R.C."/>
            <person name="Hirst M."/>
            <person name="Jones S.J.M."/>
            <person name="Bohlmann J."/>
            <person name="Breuil C."/>
        </authorList>
    </citation>
    <scope>NUCLEOTIDE SEQUENCE [LARGE SCALE GENOMIC DNA]</scope>
    <source>
        <strain evidence="16">kw1407 / UAMH 11150</strain>
    </source>
</reference>
<dbReference type="GO" id="GO:0090524">
    <property type="term" value="F:cytochrome-b5 reductase activity, acting on NADH"/>
    <property type="evidence" value="ECO:0007669"/>
    <property type="project" value="UniProtKB-EC"/>
</dbReference>
<feature type="binding site" evidence="12">
    <location>
        <position position="78"/>
    </location>
    <ligand>
        <name>FAD</name>
        <dbReference type="ChEBI" id="CHEBI:57692"/>
    </ligand>
</feature>
<comment type="similarity">
    <text evidence="3 13">Belongs to the flavoprotein pyridine nucleotide cytochrome reductase family.</text>
</comment>
<dbReference type="Gene3D" id="3.40.50.80">
    <property type="entry name" value="Nucleotide-binding domain of ferredoxin-NADP reductase (FNR) module"/>
    <property type="match status" value="1"/>
</dbReference>
<dbReference type="GO" id="GO:0051537">
    <property type="term" value="F:2 iron, 2 sulfur cluster binding"/>
    <property type="evidence" value="ECO:0007669"/>
    <property type="project" value="InterPro"/>
</dbReference>
<evidence type="ECO:0000256" key="13">
    <source>
        <dbReference type="RuleBase" id="RU361226"/>
    </source>
</evidence>
<dbReference type="eggNOG" id="KOG0534">
    <property type="taxonomic scope" value="Eukaryota"/>
</dbReference>
<dbReference type="HOGENOM" id="CLU_003827_9_2_1"/>
<dbReference type="InterPro" id="IPR039261">
    <property type="entry name" value="FNR_nucleotide-bd"/>
</dbReference>
<dbReference type="OrthoDB" id="432685at2759"/>
<dbReference type="SUPFAM" id="SSF52343">
    <property type="entry name" value="Ferredoxin reductase-like, C-terminal NADP-linked domain"/>
    <property type="match status" value="1"/>
</dbReference>
<dbReference type="SUPFAM" id="SSF63380">
    <property type="entry name" value="Riboflavin synthase domain-like"/>
    <property type="match status" value="1"/>
</dbReference>
<evidence type="ECO:0000256" key="11">
    <source>
        <dbReference type="ARBA" id="ARBA00023136"/>
    </source>
</evidence>
<dbReference type="RefSeq" id="XP_014175862.1">
    <property type="nucleotide sequence ID" value="XM_014320387.1"/>
</dbReference>
<keyword evidence="7 12" id="KW-0274">FAD</keyword>
<proteinExistence type="inferred from homology"/>
<evidence type="ECO:0000256" key="9">
    <source>
        <dbReference type="ARBA" id="ARBA00023002"/>
    </source>
</evidence>
<evidence type="ECO:0000256" key="2">
    <source>
        <dbReference type="ARBA" id="ARBA00004572"/>
    </source>
</evidence>
<evidence type="ECO:0000256" key="5">
    <source>
        <dbReference type="ARBA" id="ARBA00022692"/>
    </source>
</evidence>
<keyword evidence="4 12" id="KW-0285">Flavoprotein</keyword>
<evidence type="ECO:0000256" key="7">
    <source>
        <dbReference type="ARBA" id="ARBA00022827"/>
    </source>
</evidence>
<dbReference type="InterPro" id="IPR001709">
    <property type="entry name" value="Flavoprot_Pyr_Nucl_cyt_Rdtase"/>
</dbReference>
<comment type="subcellular location">
    <subcellularLocation>
        <location evidence="2">Mitochondrion outer membrane</location>
        <topology evidence="2">Single-pass membrane protein</topology>
    </subcellularLocation>
</comment>
<dbReference type="GO" id="GO:0005783">
    <property type="term" value="C:endoplasmic reticulum"/>
    <property type="evidence" value="ECO:0007669"/>
    <property type="project" value="TreeGrafter"/>
</dbReference>
<dbReference type="GeneID" id="25980164"/>
<gene>
    <name evidence="15" type="ORF">CMQ_6701</name>
</gene>
<evidence type="ECO:0000313" key="15">
    <source>
        <dbReference type="EMBL" id="EFX06380.1"/>
    </source>
</evidence>
<dbReference type="EC" id="1.6.2.2" evidence="13"/>
<dbReference type="GO" id="GO:0006221">
    <property type="term" value="P:pyrimidine nucleotide biosynthetic process"/>
    <property type="evidence" value="ECO:0007669"/>
    <property type="project" value="InterPro"/>
</dbReference>
<dbReference type="PROSITE" id="PS51384">
    <property type="entry name" value="FAD_FR"/>
    <property type="match status" value="1"/>
</dbReference>
<protein>
    <recommendedName>
        <fullName evidence="13">NADH-cytochrome b5 reductase</fullName>
        <ecNumber evidence="13">1.6.2.2</ecNumber>
    </recommendedName>
</protein>
<evidence type="ECO:0000256" key="8">
    <source>
        <dbReference type="ARBA" id="ARBA00022989"/>
    </source>
</evidence>
<dbReference type="InterPro" id="IPR017927">
    <property type="entry name" value="FAD-bd_FR_type"/>
</dbReference>
<keyword evidence="8" id="KW-1133">Transmembrane helix</keyword>
<dbReference type="InterPro" id="IPR017938">
    <property type="entry name" value="Riboflavin_synthase-like_b-brl"/>
</dbReference>
<dbReference type="InterPro" id="IPR001834">
    <property type="entry name" value="CBR-like"/>
</dbReference>
<evidence type="ECO:0000256" key="3">
    <source>
        <dbReference type="ARBA" id="ARBA00006105"/>
    </source>
</evidence>
<evidence type="ECO:0000256" key="6">
    <source>
        <dbReference type="ARBA" id="ARBA00022787"/>
    </source>
</evidence>
<organism evidence="16">
    <name type="scientific">Grosmannia clavigera (strain kw1407 / UAMH 11150)</name>
    <name type="common">Blue stain fungus</name>
    <name type="synonym">Graphiocladiella clavigera</name>
    <dbReference type="NCBI Taxonomy" id="655863"/>
    <lineage>
        <taxon>Eukaryota</taxon>
        <taxon>Fungi</taxon>
        <taxon>Dikarya</taxon>
        <taxon>Ascomycota</taxon>
        <taxon>Pezizomycotina</taxon>
        <taxon>Sordariomycetes</taxon>
        <taxon>Sordariomycetidae</taxon>
        <taxon>Ophiostomatales</taxon>
        <taxon>Ophiostomataceae</taxon>
        <taxon>Leptographium</taxon>
    </lineage>
</organism>
<dbReference type="GO" id="GO:0050660">
    <property type="term" value="F:flavin adenine dinucleotide binding"/>
    <property type="evidence" value="ECO:0007669"/>
    <property type="project" value="InterPro"/>
</dbReference>
<dbReference type="AlphaFoldDB" id="F0X7X0"/>
<dbReference type="PANTHER" id="PTHR19370:SF178">
    <property type="entry name" value="CYTOCHROME-B5 REDUCTASE"/>
    <property type="match status" value="1"/>
</dbReference>
<feature type="domain" description="FAD-binding FR-type" evidence="14">
    <location>
        <begin position="7"/>
        <end position="110"/>
    </location>
</feature>
<dbReference type="GO" id="GO:0005741">
    <property type="term" value="C:mitochondrial outer membrane"/>
    <property type="evidence" value="ECO:0007669"/>
    <property type="project" value="UniProtKB-SubCell"/>
</dbReference>
<dbReference type="FunFam" id="3.40.50.80:FF:000019">
    <property type="entry name" value="NADH-cytochrome b5 reductase"/>
    <property type="match status" value="1"/>
</dbReference>
<dbReference type="STRING" id="655863.F0X7X0"/>
<dbReference type="InterPro" id="IPR012165">
    <property type="entry name" value="Cyt_c3_hydrogenase_gsu"/>
</dbReference>
<keyword evidence="5" id="KW-0812">Transmembrane</keyword>
<dbReference type="CDD" id="cd06183">
    <property type="entry name" value="cyt_b5_reduct_like"/>
    <property type="match status" value="1"/>
</dbReference>
<evidence type="ECO:0000256" key="12">
    <source>
        <dbReference type="PIRSR" id="PIRSR601834-1"/>
    </source>
</evidence>
<feature type="binding site" evidence="12">
    <location>
        <position position="85"/>
    </location>
    <ligand>
        <name>FAD</name>
        <dbReference type="ChEBI" id="CHEBI:57692"/>
    </ligand>
</feature>
<feature type="binding site" evidence="12">
    <location>
        <position position="61"/>
    </location>
    <ligand>
        <name>FAD</name>
        <dbReference type="ChEBI" id="CHEBI:57692"/>
    </ligand>
</feature>
<keyword evidence="6" id="KW-0496">Mitochondrion</keyword>
<evidence type="ECO:0000256" key="4">
    <source>
        <dbReference type="ARBA" id="ARBA00022630"/>
    </source>
</evidence>
<dbReference type="PRINTS" id="PR00371">
    <property type="entry name" value="FPNCR"/>
</dbReference>
<dbReference type="InParanoid" id="F0X7X0"/>
<comment type="catalytic activity">
    <reaction evidence="13">
        <text>2 Fe(III)-[cytochrome b5] + NADH = 2 Fe(II)-[cytochrome b5] + NAD(+) + H(+)</text>
        <dbReference type="Rhea" id="RHEA:46680"/>
        <dbReference type="Rhea" id="RHEA-COMP:10438"/>
        <dbReference type="Rhea" id="RHEA-COMP:10439"/>
        <dbReference type="ChEBI" id="CHEBI:15378"/>
        <dbReference type="ChEBI" id="CHEBI:29033"/>
        <dbReference type="ChEBI" id="CHEBI:29034"/>
        <dbReference type="ChEBI" id="CHEBI:57540"/>
        <dbReference type="ChEBI" id="CHEBI:57945"/>
        <dbReference type="EC" id="1.6.2.2"/>
    </reaction>
</comment>
<keyword evidence="9 13" id="KW-0560">Oxidoreductase</keyword>
<feature type="binding site" evidence="12">
    <location>
        <position position="76"/>
    </location>
    <ligand>
        <name>FAD</name>
        <dbReference type="ChEBI" id="CHEBI:57692"/>
    </ligand>
</feature>
<dbReference type="PANTHER" id="PTHR19370">
    <property type="entry name" value="NADH-CYTOCHROME B5 REDUCTASE"/>
    <property type="match status" value="1"/>
</dbReference>
<sequence>MKFYALLVQDPLSLVRKTQVAPKVYRIIFALPRSNDPLGLPTGQHIALQAKINGESIARSYTPVSNNNDLGRIELLVKVYEGGLMTEHLEKMQIGDTIDIRGPKGTMEYNQSYARHIGMIAGGTGIAPMYQLVRAICEDTSDKTKVSLIYANNSESDILLFEELEGFVKQCPGKFDVHYVLTKPPVDWKGSKGYVTASMISKHLPAPAADTKILLCGPPMMVNAMKAHLAEIGFEKPSVISKATDQVFLF</sequence>
<keyword evidence="16" id="KW-1185">Reference proteome</keyword>
<dbReference type="InterPro" id="IPR008333">
    <property type="entry name" value="Cbr1-like_FAD-bd_dom"/>
</dbReference>
<dbReference type="Proteomes" id="UP000007796">
    <property type="component" value="Unassembled WGS sequence"/>
</dbReference>
<evidence type="ECO:0000259" key="14">
    <source>
        <dbReference type="PROSITE" id="PS51384"/>
    </source>
</evidence>
<dbReference type="InterPro" id="IPR001433">
    <property type="entry name" value="OxRdtase_FAD/NAD-bd"/>
</dbReference>
<feature type="binding site" evidence="12">
    <location>
        <position position="59"/>
    </location>
    <ligand>
        <name>FAD</name>
        <dbReference type="ChEBI" id="CHEBI:57692"/>
    </ligand>
</feature>
<dbReference type="Pfam" id="PF00970">
    <property type="entry name" value="FAD_binding_6"/>
    <property type="match status" value="1"/>
</dbReference>
<evidence type="ECO:0000313" key="16">
    <source>
        <dbReference type="Proteomes" id="UP000007796"/>
    </source>
</evidence>
<keyword evidence="10 13" id="KW-0520">NAD</keyword>